<dbReference type="EMBL" id="CAJNOH010009813">
    <property type="protein sequence ID" value="CAF1503971.1"/>
    <property type="molecule type" value="Genomic_DNA"/>
</dbReference>
<accession>A0A816F575</accession>
<dbReference type="Proteomes" id="UP000663854">
    <property type="component" value="Unassembled WGS sequence"/>
</dbReference>
<dbReference type="GO" id="GO:0005886">
    <property type="term" value="C:plasma membrane"/>
    <property type="evidence" value="ECO:0007669"/>
    <property type="project" value="TreeGrafter"/>
</dbReference>
<gene>
    <name evidence="3" type="ORF">JXQ802_LOCUS55321</name>
    <name evidence="2" type="ORF">PYM288_LOCUS38798</name>
</gene>
<reference evidence="3" key="1">
    <citation type="submission" date="2021-02" db="EMBL/GenBank/DDBJ databases">
        <authorList>
            <person name="Nowell W R."/>
        </authorList>
    </citation>
    <scope>NUCLEOTIDE SEQUENCE</scope>
</reference>
<evidence type="ECO:0000313" key="4">
    <source>
        <dbReference type="Proteomes" id="UP000663870"/>
    </source>
</evidence>
<comment type="caution">
    <text evidence="3">The sequence shown here is derived from an EMBL/GenBank/DDBJ whole genome shotgun (WGS) entry which is preliminary data.</text>
</comment>
<dbReference type="AlphaFoldDB" id="A0A816F575"/>
<evidence type="ECO:0000313" key="2">
    <source>
        <dbReference type="EMBL" id="CAF1503971.1"/>
    </source>
</evidence>
<keyword evidence="4" id="KW-1185">Reference proteome</keyword>
<evidence type="ECO:0000313" key="3">
    <source>
        <dbReference type="EMBL" id="CAF1656226.1"/>
    </source>
</evidence>
<dbReference type="GO" id="GO:0099604">
    <property type="term" value="F:ligand-gated calcium channel activity"/>
    <property type="evidence" value="ECO:0007669"/>
    <property type="project" value="TreeGrafter"/>
</dbReference>
<evidence type="ECO:0000259" key="1">
    <source>
        <dbReference type="Pfam" id="PF18139"/>
    </source>
</evidence>
<dbReference type="InterPro" id="IPR041491">
    <property type="entry name" value="TRPM_SLOG"/>
</dbReference>
<feature type="domain" description="TRPM SLOG" evidence="1">
    <location>
        <begin position="99"/>
        <end position="159"/>
    </location>
</feature>
<dbReference type="PANTHER" id="PTHR13800:SF12">
    <property type="entry name" value="TRANSIENT RECEPTOR POTENTIAL CATION CHANNEL SUBFAMILY M MEMBER-LIKE 2"/>
    <property type="match status" value="1"/>
</dbReference>
<dbReference type="EMBL" id="CAJNOL010011611">
    <property type="protein sequence ID" value="CAF1656226.1"/>
    <property type="molecule type" value="Genomic_DNA"/>
</dbReference>
<protein>
    <recommendedName>
        <fullName evidence="1">TRPM SLOG domain-containing protein</fullName>
    </recommendedName>
</protein>
<name>A0A816F575_9BILA</name>
<dbReference type="Pfam" id="PF18139">
    <property type="entry name" value="LSDAT_euk"/>
    <property type="match status" value="1"/>
</dbReference>
<dbReference type="PANTHER" id="PTHR13800">
    <property type="entry name" value="TRANSIENT RECEPTOR POTENTIAL CATION CHANNEL, SUBFAMILY M, MEMBER 6"/>
    <property type="match status" value="1"/>
</dbReference>
<dbReference type="InterPro" id="IPR050927">
    <property type="entry name" value="TRPM"/>
</dbReference>
<organism evidence="3 4">
    <name type="scientific">Rotaria sordida</name>
    <dbReference type="NCBI Taxonomy" id="392033"/>
    <lineage>
        <taxon>Eukaryota</taxon>
        <taxon>Metazoa</taxon>
        <taxon>Spiralia</taxon>
        <taxon>Gnathifera</taxon>
        <taxon>Rotifera</taxon>
        <taxon>Eurotatoria</taxon>
        <taxon>Bdelloidea</taxon>
        <taxon>Philodinida</taxon>
        <taxon>Philodinidae</taxon>
        <taxon>Rotaria</taxon>
    </lineage>
</organism>
<sequence length="161" mass="18572">MSSHKTSYEKWRASILELGLNHRSTCALFSKQQQLQQVPLQQQQNDKCGCGRLKRSHSYEGQPKSQSNDNWNSESCSEQIEDMKNFGILYNSYALCLTKFIRCDIEAPAEKLYNLIHKDRNKKPNLIISIFGGAKYFKMNERLEKEYMRGIIQAATTVGNV</sequence>
<dbReference type="Proteomes" id="UP000663870">
    <property type="component" value="Unassembled WGS sequence"/>
</dbReference>
<proteinExistence type="predicted"/>